<feature type="compositionally biased region" description="Basic residues" evidence="2">
    <location>
        <begin position="56"/>
        <end position="71"/>
    </location>
</feature>
<feature type="compositionally biased region" description="Acidic residues" evidence="2">
    <location>
        <begin position="85"/>
        <end position="99"/>
    </location>
</feature>
<dbReference type="PANTHER" id="PTHR18939:SF4">
    <property type="entry name" value="RIBOSOME-BINDING PROTEIN 1"/>
    <property type="match status" value="1"/>
</dbReference>
<organism evidence="3 4">
    <name type="scientific">Papilio xuthus</name>
    <name type="common">Asian swallowtail butterfly</name>
    <dbReference type="NCBI Taxonomy" id="66420"/>
    <lineage>
        <taxon>Eukaryota</taxon>
        <taxon>Metazoa</taxon>
        <taxon>Ecdysozoa</taxon>
        <taxon>Arthropoda</taxon>
        <taxon>Hexapoda</taxon>
        <taxon>Insecta</taxon>
        <taxon>Pterygota</taxon>
        <taxon>Neoptera</taxon>
        <taxon>Endopterygota</taxon>
        <taxon>Lepidoptera</taxon>
        <taxon>Glossata</taxon>
        <taxon>Ditrysia</taxon>
        <taxon>Papilionoidea</taxon>
        <taxon>Papilionidae</taxon>
        <taxon>Papilioninae</taxon>
        <taxon>Papilio</taxon>
    </lineage>
</organism>
<accession>A0A194PG56</accession>
<feature type="compositionally biased region" description="Low complexity" evidence="2">
    <location>
        <begin position="110"/>
        <end position="122"/>
    </location>
</feature>
<dbReference type="GO" id="GO:0005789">
    <property type="term" value="C:endoplasmic reticulum membrane"/>
    <property type="evidence" value="ECO:0007669"/>
    <property type="project" value="TreeGrafter"/>
</dbReference>
<feature type="compositionally biased region" description="Basic and acidic residues" evidence="2">
    <location>
        <begin position="185"/>
        <end position="200"/>
    </location>
</feature>
<dbReference type="STRING" id="66420.A0A194PG56"/>
<evidence type="ECO:0000256" key="1">
    <source>
        <dbReference type="SAM" id="Coils"/>
    </source>
</evidence>
<keyword evidence="4" id="KW-1185">Reference proteome</keyword>
<dbReference type="EMBL" id="KQ459604">
    <property type="protein sequence ID" value="KPI92282.1"/>
    <property type="molecule type" value="Genomic_DNA"/>
</dbReference>
<feature type="coiled-coil region" evidence="1">
    <location>
        <begin position="824"/>
        <end position="932"/>
    </location>
</feature>
<name>A0A194PG56_PAPXU</name>
<reference evidence="3 4" key="1">
    <citation type="journal article" date="2015" name="Nat. Commun.">
        <title>Outbred genome sequencing and CRISPR/Cas9 gene editing in butterflies.</title>
        <authorList>
            <person name="Li X."/>
            <person name="Fan D."/>
            <person name="Zhang W."/>
            <person name="Liu G."/>
            <person name="Zhang L."/>
            <person name="Zhao L."/>
            <person name="Fang X."/>
            <person name="Chen L."/>
            <person name="Dong Y."/>
            <person name="Chen Y."/>
            <person name="Ding Y."/>
            <person name="Zhao R."/>
            <person name="Feng M."/>
            <person name="Zhu Y."/>
            <person name="Feng Y."/>
            <person name="Jiang X."/>
            <person name="Zhu D."/>
            <person name="Xiang H."/>
            <person name="Feng X."/>
            <person name="Li S."/>
            <person name="Wang J."/>
            <person name="Zhang G."/>
            <person name="Kronforst M.R."/>
            <person name="Wang W."/>
        </authorList>
    </citation>
    <scope>NUCLEOTIDE SEQUENCE [LARGE SCALE GENOMIC DNA]</scope>
    <source>
        <strain evidence="3">Ya'a_city_454_Px</strain>
        <tissue evidence="3">Whole body</tissue>
    </source>
</reference>
<dbReference type="InterPro" id="IPR040248">
    <property type="entry name" value="RRBP1"/>
</dbReference>
<feature type="coiled-coil region" evidence="1">
    <location>
        <begin position="717"/>
        <end position="758"/>
    </location>
</feature>
<dbReference type="PANTHER" id="PTHR18939">
    <property type="entry name" value="RIBOSOME BINDING PROTEIN-1"/>
    <property type="match status" value="1"/>
</dbReference>
<feature type="region of interest" description="Disordered" evidence="2">
    <location>
        <begin position="286"/>
        <end position="306"/>
    </location>
</feature>
<keyword evidence="1" id="KW-0175">Coiled coil</keyword>
<protein>
    <submittedName>
        <fullName evidence="3">Ribosome-binding protein 1</fullName>
    </submittedName>
</protein>
<proteinExistence type="predicted"/>
<feature type="coiled-coil region" evidence="1">
    <location>
        <begin position="518"/>
        <end position="685"/>
    </location>
</feature>
<feature type="region of interest" description="Disordered" evidence="2">
    <location>
        <begin position="185"/>
        <end position="255"/>
    </location>
</feature>
<sequence length="1026" mass="113273">MELQALLVLCGLGVAGVAVILLMGLFSASGTTYEEAIAQQRKATTELLALAENKGKAKKTSKKANKKLAKKERKESAAAATGSEPESEAPAESGADEETPAPKPHVEFSPPVVVDVPTDTPPNIKIRKRGKDPKVKPILVNKEDPSCVSDPGSVPFPGSAVSNHFEEMHPKDEFELLHSSFLEKALEKKEEAGEKKDKASKPTKNTKASSKPAANPEPVKDEAVPERQNAAEGPKEQRKVKKVEKKNVVEEVSVAEEVVPPLNAPQPSELTTDKLLKQALAPVATAPAVAPAPSPPAGKGKKKKPEPNVLSLMAGDSGGVAVSELVRVVREAALSRNEIQILTDALLNKHHDPLPEHSEWTEGPNDPMQKLKKQLAEKEKALADEVEASQALHAKLKELRATLNSERGRYTAAARAAEQTAIASRAELHTLQTRLQRVLDDNHTLSQEKIHLQSKLAAEGEAQAQRVQMEMHIQRLSESEAGLVQQLTAQQAELNTLARDAAAGAAARDALILAQRHADELGQQLQEANHAYAELEQQRQRAVQAEKAAQQELRDAQDRLAEVSDLQNEVERLTSRAQTAEGNVENLKADIEKAKEDAEQAKVSVEKAKEDADTYKKEAERAKEEAKKVTEEANKLREEMEKLKQQIEIVRQESEKQKSQLSNEVASLKEQLSLRESELAEVKQMTAAPPHPAHNGLPNSNDDQKRASELAKVESVVEALKEELTSALSGSKELKEQVATLREQLQQYQQKNNELRTKNWKVMEALQSAEKALQAKCARAMPAQDTLSEAIVKAQESQYNEVASILRSAVPNIAPGSGTGHDWLQAFANNLKNEFQKIESQKKELEKKQRELEKTEVQAPAVDSRLTEVIAQTEQLQTLLHKYKQVIADTESALSHLQQNVSVEEQRWQNQLAEKQREVDALQQRIAAQEEMAFAYSCIEKSLPTIMQEMQKKADKADVILSQAQKPNHSHSFADTERLTEERLMGSLSEKLDSPGIIGRDIIRRIYINEAMPRAHRHYAAQMPRL</sequence>
<dbReference type="AlphaFoldDB" id="A0A194PG56"/>
<evidence type="ECO:0000256" key="2">
    <source>
        <dbReference type="SAM" id="MobiDB-lite"/>
    </source>
</evidence>
<dbReference type="Proteomes" id="UP000053268">
    <property type="component" value="Unassembled WGS sequence"/>
</dbReference>
<gene>
    <name evidence="3" type="ORF">RR46_13503</name>
</gene>
<feature type="region of interest" description="Disordered" evidence="2">
    <location>
        <begin position="685"/>
        <end position="707"/>
    </location>
</feature>
<evidence type="ECO:0000313" key="3">
    <source>
        <dbReference type="EMBL" id="KPI92282.1"/>
    </source>
</evidence>
<evidence type="ECO:0000313" key="4">
    <source>
        <dbReference type="Proteomes" id="UP000053268"/>
    </source>
</evidence>
<feature type="region of interest" description="Disordered" evidence="2">
    <location>
        <begin position="53"/>
        <end position="163"/>
    </location>
</feature>